<sequence>MNNTASVAVLSRSFSAHEKLAAELNRRYSDVTLNDTGRTLAGDELVAFLQGKSHVVVALEKITDDILARLPDLKVIGKYGVGLNNVDLHACEARGVHVGWTGGVNRRSVAELVIALSIASLRHVVRSHMEIVGGEFRQIKGRQLQGRKVGLLGCGHVGKEVARLMLALGCEVQAHDIRDLSEFCEETGVKSVSLDELVETSEVLSLHVPFTPATSMIINADRLARMRTDAVLVNTARGGLVDEAALKRALHNENIAAAAFDVFEPEPPTDMDLLRLPNFIATGHIGGSAEEAIFMMGMAAIEGLENAQPALSHIPDYLR</sequence>
<dbReference type="GO" id="GO:0006564">
    <property type="term" value="P:L-serine biosynthetic process"/>
    <property type="evidence" value="ECO:0007669"/>
    <property type="project" value="UniProtKB-ARBA"/>
</dbReference>
<keyword evidence="3" id="KW-0520">NAD</keyword>
<dbReference type="GO" id="GO:0051287">
    <property type="term" value="F:NAD binding"/>
    <property type="evidence" value="ECO:0007669"/>
    <property type="project" value="InterPro"/>
</dbReference>
<reference evidence="6" key="1">
    <citation type="submission" date="2015-10" db="EMBL/GenBank/DDBJ databases">
        <authorList>
            <person name="Gilbert D.G."/>
        </authorList>
    </citation>
    <scope>NUCLEOTIDE SEQUENCE</scope>
</reference>
<evidence type="ECO:0000256" key="3">
    <source>
        <dbReference type="ARBA" id="ARBA00023027"/>
    </source>
</evidence>
<dbReference type="GO" id="GO:0047545">
    <property type="term" value="F:(S)-2-hydroxyglutarate dehydrogenase activity"/>
    <property type="evidence" value="ECO:0007669"/>
    <property type="project" value="UniProtKB-ARBA"/>
</dbReference>
<feature type="domain" description="D-isomer specific 2-hydroxyacid dehydrogenase NAD-binding" evidence="5">
    <location>
        <begin position="115"/>
        <end position="286"/>
    </location>
</feature>
<dbReference type="InterPro" id="IPR006140">
    <property type="entry name" value="D-isomer_DH_NAD-bd"/>
</dbReference>
<evidence type="ECO:0000259" key="5">
    <source>
        <dbReference type="Pfam" id="PF02826"/>
    </source>
</evidence>
<comment type="similarity">
    <text evidence="1">Belongs to the D-isomer specific 2-hydroxyacid dehydrogenase family.</text>
</comment>
<accession>A0A160TY91</accession>
<organism evidence="6">
    <name type="scientific">hydrothermal vent metagenome</name>
    <dbReference type="NCBI Taxonomy" id="652676"/>
    <lineage>
        <taxon>unclassified sequences</taxon>
        <taxon>metagenomes</taxon>
        <taxon>ecological metagenomes</taxon>
    </lineage>
</organism>
<evidence type="ECO:0000256" key="2">
    <source>
        <dbReference type="ARBA" id="ARBA00023002"/>
    </source>
</evidence>
<dbReference type="PANTHER" id="PTHR42789">
    <property type="entry name" value="D-ISOMER SPECIFIC 2-HYDROXYACID DEHYDROGENASE FAMILY PROTEIN (AFU_ORTHOLOGUE AFUA_6G10090)"/>
    <property type="match status" value="1"/>
</dbReference>
<keyword evidence="2 6" id="KW-0560">Oxidoreductase</keyword>
<name>A0A160TY91_9ZZZZ</name>
<dbReference type="SUPFAM" id="SSF51735">
    <property type="entry name" value="NAD(P)-binding Rossmann-fold domains"/>
    <property type="match status" value="1"/>
</dbReference>
<dbReference type="CDD" id="cd12172">
    <property type="entry name" value="PGDH_like_2"/>
    <property type="match status" value="1"/>
</dbReference>
<dbReference type="Pfam" id="PF00389">
    <property type="entry name" value="2-Hacid_dh"/>
    <property type="match status" value="1"/>
</dbReference>
<dbReference type="EMBL" id="CZQD01000018">
    <property type="protein sequence ID" value="CUS56073.1"/>
    <property type="molecule type" value="Genomic_DNA"/>
</dbReference>
<dbReference type="InterPro" id="IPR029753">
    <property type="entry name" value="D-isomer_DH_CS"/>
</dbReference>
<gene>
    <name evidence="6" type="ORF">MGWOODY_Hyp2531</name>
</gene>
<evidence type="ECO:0000256" key="1">
    <source>
        <dbReference type="ARBA" id="ARBA00005854"/>
    </source>
</evidence>
<dbReference type="PROSITE" id="PS00671">
    <property type="entry name" value="D_2_HYDROXYACID_DH_3"/>
    <property type="match status" value="1"/>
</dbReference>
<evidence type="ECO:0000259" key="4">
    <source>
        <dbReference type="Pfam" id="PF00389"/>
    </source>
</evidence>
<dbReference type="GO" id="GO:0004617">
    <property type="term" value="F:phosphoglycerate dehydrogenase activity"/>
    <property type="evidence" value="ECO:0007669"/>
    <property type="project" value="UniProtKB-EC"/>
</dbReference>
<evidence type="ECO:0000313" key="6">
    <source>
        <dbReference type="EMBL" id="CUS56073.1"/>
    </source>
</evidence>
<dbReference type="Pfam" id="PF02826">
    <property type="entry name" value="2-Hacid_dh_C"/>
    <property type="match status" value="1"/>
</dbReference>
<dbReference type="EC" id="1.1.1.95" evidence="6"/>
<protein>
    <submittedName>
        <fullName evidence="6">D-3-phosphoglycerate dehydrogenase</fullName>
        <ecNumber evidence="6">1.1.1.95</ecNumber>
    </submittedName>
</protein>
<dbReference type="InterPro" id="IPR006139">
    <property type="entry name" value="D-isomer_2_OHA_DH_cat_dom"/>
</dbReference>
<dbReference type="Gene3D" id="3.40.50.720">
    <property type="entry name" value="NAD(P)-binding Rossmann-like Domain"/>
    <property type="match status" value="2"/>
</dbReference>
<proteinExistence type="inferred from homology"/>
<dbReference type="InterPro" id="IPR050857">
    <property type="entry name" value="D-2-hydroxyacid_DH"/>
</dbReference>
<dbReference type="FunFam" id="3.40.50.720:FF:000041">
    <property type="entry name" value="D-3-phosphoglycerate dehydrogenase"/>
    <property type="match status" value="1"/>
</dbReference>
<feature type="domain" description="D-isomer specific 2-hydroxyacid dehydrogenase catalytic" evidence="4">
    <location>
        <begin position="17"/>
        <end position="306"/>
    </location>
</feature>
<dbReference type="PANTHER" id="PTHR42789:SF1">
    <property type="entry name" value="D-ISOMER SPECIFIC 2-HYDROXYACID DEHYDROGENASE FAMILY PROTEIN (AFU_ORTHOLOGUE AFUA_6G10090)"/>
    <property type="match status" value="1"/>
</dbReference>
<dbReference type="InterPro" id="IPR036291">
    <property type="entry name" value="NAD(P)-bd_dom_sf"/>
</dbReference>
<dbReference type="SUPFAM" id="SSF52283">
    <property type="entry name" value="Formate/glycerate dehydrogenase catalytic domain-like"/>
    <property type="match status" value="1"/>
</dbReference>
<dbReference type="AlphaFoldDB" id="A0A160TY91"/>